<dbReference type="CDD" id="cd08018">
    <property type="entry name" value="M20_Acy1_amhX-like"/>
    <property type="match status" value="1"/>
</dbReference>
<evidence type="ECO:0000313" key="2">
    <source>
        <dbReference type="EMBL" id="MBM7714068.1"/>
    </source>
</evidence>
<dbReference type="SUPFAM" id="SSF53187">
    <property type="entry name" value="Zn-dependent exopeptidases"/>
    <property type="match status" value="1"/>
</dbReference>
<dbReference type="InterPro" id="IPR002933">
    <property type="entry name" value="Peptidase_M20"/>
</dbReference>
<dbReference type="Gene3D" id="3.40.630.10">
    <property type="entry name" value="Zn peptidases"/>
    <property type="match status" value="1"/>
</dbReference>
<dbReference type="Proteomes" id="UP000823485">
    <property type="component" value="Unassembled WGS sequence"/>
</dbReference>
<proteinExistence type="predicted"/>
<feature type="domain" description="Peptidase M20 dimerisation" evidence="1">
    <location>
        <begin position="180"/>
        <end position="267"/>
    </location>
</feature>
<dbReference type="Pfam" id="PF01546">
    <property type="entry name" value="Peptidase_M20"/>
    <property type="match status" value="1"/>
</dbReference>
<accession>A0ABS2R356</accession>
<sequence>MIETISVDGLEADLYKIFDYLHENPEVSWKEFNTTNYVVKIFQQEGADVITTFEDSPGLVAEIGDGPITVGIRADMDALWQEVDGVWRANHSCGHDAHMTLALGVFLTLKKIRTSLPGKVKFIFQPSEEKGDGALAMIEKGVVDDVDYLYGVHLRPETEVGNGKATPAIIHGAGSSIAGKISGEDGHGGRPHLQPNAIEVGADLVNHLRGIRLDPMVPYSVKMTKFRAGGNNSNIIPGSAEFSLDLRAQTNQVMTLLKDKVEKVLSAISNLYGVEINYKYTSSGVAAKVDEEAKDIMAEAIQQSIGAENVLPPSLTPGGEDFHFYSVKRPKVKATMLGLGCGLTPGLHHPKMTFDRKALIAGTEILTRAIMLTFKKNGFDMMDKCKGQTLYQR</sequence>
<dbReference type="EC" id="3.5.1.-" evidence="2"/>
<keyword evidence="2" id="KW-0378">Hydrolase</keyword>
<dbReference type="InterPro" id="IPR017439">
    <property type="entry name" value="Amidohydrolase"/>
</dbReference>
<dbReference type="PIRSF" id="PIRSF005962">
    <property type="entry name" value="Pept_M20D_amidohydro"/>
    <property type="match status" value="1"/>
</dbReference>
<organism evidence="2 3">
    <name type="scientific">Siminovitchia thermophila</name>
    <dbReference type="NCBI Taxonomy" id="1245522"/>
    <lineage>
        <taxon>Bacteria</taxon>
        <taxon>Bacillati</taxon>
        <taxon>Bacillota</taxon>
        <taxon>Bacilli</taxon>
        <taxon>Bacillales</taxon>
        <taxon>Bacillaceae</taxon>
        <taxon>Siminovitchia</taxon>
    </lineage>
</organism>
<dbReference type="InterPro" id="IPR011650">
    <property type="entry name" value="Peptidase_M20_dimer"/>
</dbReference>
<dbReference type="Pfam" id="PF07687">
    <property type="entry name" value="M20_dimer"/>
    <property type="match status" value="1"/>
</dbReference>
<protein>
    <submittedName>
        <fullName evidence="2">Amidohydrolase</fullName>
        <ecNumber evidence="2">3.5.1.-</ecNumber>
    </submittedName>
</protein>
<dbReference type="Gene3D" id="3.30.70.360">
    <property type="match status" value="1"/>
</dbReference>
<keyword evidence="3" id="KW-1185">Reference proteome</keyword>
<reference evidence="2 3" key="1">
    <citation type="submission" date="2021-01" db="EMBL/GenBank/DDBJ databases">
        <title>Genomic Encyclopedia of Type Strains, Phase IV (KMG-IV): sequencing the most valuable type-strain genomes for metagenomic binning, comparative biology and taxonomic classification.</title>
        <authorList>
            <person name="Goeker M."/>
        </authorList>
    </citation>
    <scope>NUCLEOTIDE SEQUENCE [LARGE SCALE GENOMIC DNA]</scope>
    <source>
        <strain evidence="2 3">DSM 105453</strain>
    </source>
</reference>
<dbReference type="InterPro" id="IPR037484">
    <property type="entry name" value="AmhX-like"/>
</dbReference>
<dbReference type="EMBL" id="JAFBFH010000005">
    <property type="protein sequence ID" value="MBM7714068.1"/>
    <property type="molecule type" value="Genomic_DNA"/>
</dbReference>
<dbReference type="GO" id="GO:0016787">
    <property type="term" value="F:hydrolase activity"/>
    <property type="evidence" value="ECO:0007669"/>
    <property type="project" value="UniProtKB-KW"/>
</dbReference>
<dbReference type="InterPro" id="IPR036264">
    <property type="entry name" value="Bact_exopeptidase_dim_dom"/>
</dbReference>
<name>A0ABS2R356_9BACI</name>
<evidence type="ECO:0000259" key="1">
    <source>
        <dbReference type="Pfam" id="PF07687"/>
    </source>
</evidence>
<dbReference type="SUPFAM" id="SSF55031">
    <property type="entry name" value="Bacterial exopeptidase dimerisation domain"/>
    <property type="match status" value="1"/>
</dbReference>
<gene>
    <name evidence="2" type="ORF">JOC94_001040</name>
</gene>
<dbReference type="PANTHER" id="PTHR11014:SF122">
    <property type="entry name" value="AMIDOHYDROLASE AMHX"/>
    <property type="match status" value="1"/>
</dbReference>
<evidence type="ECO:0000313" key="3">
    <source>
        <dbReference type="Proteomes" id="UP000823485"/>
    </source>
</evidence>
<comment type="caution">
    <text evidence="2">The sequence shown here is derived from an EMBL/GenBank/DDBJ whole genome shotgun (WGS) entry which is preliminary data.</text>
</comment>
<dbReference type="PANTHER" id="PTHR11014">
    <property type="entry name" value="PEPTIDASE M20 FAMILY MEMBER"/>
    <property type="match status" value="1"/>
</dbReference>
<dbReference type="NCBIfam" id="TIGR01891">
    <property type="entry name" value="amidohydrolases"/>
    <property type="match status" value="1"/>
</dbReference>
<dbReference type="RefSeq" id="WP_077113749.1">
    <property type="nucleotide sequence ID" value="NZ_JAFBFH010000005.1"/>
</dbReference>